<organism evidence="2 3">
    <name type="scientific">Methylobacterium variabile</name>
    <dbReference type="NCBI Taxonomy" id="298794"/>
    <lineage>
        <taxon>Bacteria</taxon>
        <taxon>Pseudomonadati</taxon>
        <taxon>Pseudomonadota</taxon>
        <taxon>Alphaproteobacteria</taxon>
        <taxon>Hyphomicrobiales</taxon>
        <taxon>Methylobacteriaceae</taxon>
        <taxon>Methylobacterium</taxon>
    </lineage>
</organism>
<dbReference type="OrthoDB" id="9809543at2"/>
<dbReference type="PATRIC" id="fig|298794.3.peg.1605"/>
<evidence type="ECO:0000313" key="2">
    <source>
        <dbReference type="EMBL" id="KMO33267.1"/>
    </source>
</evidence>
<dbReference type="RefSeq" id="WP_048446210.1">
    <property type="nucleotide sequence ID" value="NZ_LABY01000156.1"/>
</dbReference>
<feature type="transmembrane region" description="Helical" evidence="1">
    <location>
        <begin position="118"/>
        <end position="145"/>
    </location>
</feature>
<sequence>MTSLSTPARGYAAARPAVRQIGFQDLKAALSRGFDDFLAMPTHVLFVVLIYPVAGVIIAAATFEQDLIPILFPLASGFALIGPFAALGLYELSRRREWGLPASWTDAYTPLRGHSARAVLAVGVVLALIFLAWLCAAMGLYWALYGGIADPSLLAFLDDVLTTPRGWMLILTGNLVGAAFSLLALAVSAVSIPLIIDQDTDAGTAIETSLALMRENPVTMLAWGAIVAGLLVIGMLSLFVGLAVVMPVLGHATWHLYRRSVAP</sequence>
<feature type="transmembrane region" description="Helical" evidence="1">
    <location>
        <begin position="67"/>
        <end position="90"/>
    </location>
</feature>
<dbReference type="AlphaFoldDB" id="A0A0J6SHR7"/>
<reference evidence="2 3" key="1">
    <citation type="submission" date="2015-03" db="EMBL/GenBank/DDBJ databases">
        <title>Genome sequencing of Methylobacterium variabile DSM 16961.</title>
        <authorList>
            <person name="Chaudhry V."/>
            <person name="Patil P.B."/>
        </authorList>
    </citation>
    <scope>NUCLEOTIDE SEQUENCE [LARGE SCALE GENOMIC DNA]</scope>
    <source>
        <strain evidence="2 3">DSM 16961</strain>
    </source>
</reference>
<proteinExistence type="predicted"/>
<protein>
    <submittedName>
        <fullName evidence="2">Cytochrome C oxidase subunit I</fullName>
    </submittedName>
</protein>
<accession>A0A0J6SHR7</accession>
<dbReference type="InterPro" id="IPR018692">
    <property type="entry name" value="DUF2189"/>
</dbReference>
<keyword evidence="1" id="KW-0812">Transmembrane</keyword>
<dbReference type="EMBL" id="LABY01000156">
    <property type="protein sequence ID" value="KMO33267.1"/>
    <property type="molecule type" value="Genomic_DNA"/>
</dbReference>
<feature type="transmembrane region" description="Helical" evidence="1">
    <location>
        <begin position="37"/>
        <end position="61"/>
    </location>
</feature>
<evidence type="ECO:0000313" key="3">
    <source>
        <dbReference type="Proteomes" id="UP000035955"/>
    </source>
</evidence>
<keyword evidence="3" id="KW-1185">Reference proteome</keyword>
<keyword evidence="1" id="KW-1133">Transmembrane helix</keyword>
<name>A0A0J6SHR7_9HYPH</name>
<dbReference type="Pfam" id="PF09955">
    <property type="entry name" value="DUF2189"/>
    <property type="match status" value="1"/>
</dbReference>
<evidence type="ECO:0000256" key="1">
    <source>
        <dbReference type="SAM" id="Phobius"/>
    </source>
</evidence>
<feature type="transmembrane region" description="Helical" evidence="1">
    <location>
        <begin position="165"/>
        <end position="187"/>
    </location>
</feature>
<keyword evidence="1" id="KW-0472">Membrane</keyword>
<dbReference type="Proteomes" id="UP000035955">
    <property type="component" value="Unassembled WGS sequence"/>
</dbReference>
<comment type="caution">
    <text evidence="2">The sequence shown here is derived from an EMBL/GenBank/DDBJ whole genome shotgun (WGS) entry which is preliminary data.</text>
</comment>
<gene>
    <name evidence="2" type="ORF">VQ02_21245</name>
</gene>
<feature type="transmembrane region" description="Helical" evidence="1">
    <location>
        <begin position="221"/>
        <end position="249"/>
    </location>
</feature>